<evidence type="ECO:0000256" key="5">
    <source>
        <dbReference type="ARBA" id="ARBA00023157"/>
    </source>
</evidence>
<evidence type="ECO:0000256" key="1">
    <source>
        <dbReference type="ARBA" id="ARBA00007664"/>
    </source>
</evidence>
<dbReference type="GO" id="GO:0006508">
    <property type="term" value="P:proteolysis"/>
    <property type="evidence" value="ECO:0007669"/>
    <property type="project" value="UniProtKB-KW"/>
</dbReference>
<reference evidence="9 10" key="1">
    <citation type="journal article" date="2024" name="bioRxiv">
        <title>A reference genome for Trichogramma kaykai: A tiny desert-dwelling parasitoid wasp with competing sex-ratio distorters.</title>
        <authorList>
            <person name="Culotta J."/>
            <person name="Lindsey A.R."/>
        </authorList>
    </citation>
    <scope>NUCLEOTIDE SEQUENCE [LARGE SCALE GENOMIC DNA]</scope>
    <source>
        <strain evidence="9 10">KSX58</strain>
    </source>
</reference>
<dbReference type="SMART" id="SM00020">
    <property type="entry name" value="Tryp_SPc"/>
    <property type="match status" value="1"/>
</dbReference>
<feature type="signal peptide" evidence="7">
    <location>
        <begin position="1"/>
        <end position="15"/>
    </location>
</feature>
<dbReference type="SUPFAM" id="SSF50494">
    <property type="entry name" value="Trypsin-like serine proteases"/>
    <property type="match status" value="1"/>
</dbReference>
<evidence type="ECO:0000313" key="10">
    <source>
        <dbReference type="Proteomes" id="UP001627154"/>
    </source>
</evidence>
<keyword evidence="7" id="KW-0732">Signal</keyword>
<feature type="chain" id="PRO_5044896121" description="Peptidase S1 domain-containing protein" evidence="7">
    <location>
        <begin position="16"/>
        <end position="255"/>
    </location>
</feature>
<comment type="similarity">
    <text evidence="1">Belongs to the peptidase S1 family.</text>
</comment>
<keyword evidence="4 6" id="KW-0720">Serine protease</keyword>
<dbReference type="PANTHER" id="PTHR24276">
    <property type="entry name" value="POLYSERASE-RELATED"/>
    <property type="match status" value="1"/>
</dbReference>
<evidence type="ECO:0000256" key="4">
    <source>
        <dbReference type="ARBA" id="ARBA00022825"/>
    </source>
</evidence>
<dbReference type="AlphaFoldDB" id="A0ABD2X4D0"/>
<comment type="caution">
    <text evidence="9">The sequence shown here is derived from an EMBL/GenBank/DDBJ whole genome shotgun (WGS) entry which is preliminary data.</text>
</comment>
<dbReference type="PANTHER" id="PTHR24276:SF98">
    <property type="entry name" value="FI18310P1-RELATED"/>
    <property type="match status" value="1"/>
</dbReference>
<evidence type="ECO:0000256" key="3">
    <source>
        <dbReference type="ARBA" id="ARBA00022801"/>
    </source>
</evidence>
<dbReference type="InterPro" id="IPR001314">
    <property type="entry name" value="Peptidase_S1A"/>
</dbReference>
<name>A0ABD2X4D0_9HYME</name>
<dbReference type="Pfam" id="PF00089">
    <property type="entry name" value="Trypsin"/>
    <property type="match status" value="1"/>
</dbReference>
<gene>
    <name evidence="9" type="ORF">TKK_006088</name>
</gene>
<evidence type="ECO:0000259" key="8">
    <source>
        <dbReference type="PROSITE" id="PS50240"/>
    </source>
</evidence>
<keyword evidence="5" id="KW-1015">Disulfide bond</keyword>
<accession>A0ABD2X4D0</accession>
<dbReference type="EMBL" id="JBJJXI010000051">
    <property type="protein sequence ID" value="KAL3400192.1"/>
    <property type="molecule type" value="Genomic_DNA"/>
</dbReference>
<proteinExistence type="inferred from homology"/>
<dbReference type="PROSITE" id="PS00134">
    <property type="entry name" value="TRYPSIN_HIS"/>
    <property type="match status" value="1"/>
</dbReference>
<dbReference type="PRINTS" id="PR00722">
    <property type="entry name" value="CHYMOTRYPSIN"/>
</dbReference>
<organism evidence="9 10">
    <name type="scientific">Trichogramma kaykai</name>
    <dbReference type="NCBI Taxonomy" id="54128"/>
    <lineage>
        <taxon>Eukaryota</taxon>
        <taxon>Metazoa</taxon>
        <taxon>Ecdysozoa</taxon>
        <taxon>Arthropoda</taxon>
        <taxon>Hexapoda</taxon>
        <taxon>Insecta</taxon>
        <taxon>Pterygota</taxon>
        <taxon>Neoptera</taxon>
        <taxon>Endopterygota</taxon>
        <taxon>Hymenoptera</taxon>
        <taxon>Apocrita</taxon>
        <taxon>Proctotrupomorpha</taxon>
        <taxon>Chalcidoidea</taxon>
        <taxon>Trichogrammatidae</taxon>
        <taxon>Trichogramma</taxon>
    </lineage>
</organism>
<keyword evidence="3 6" id="KW-0378">Hydrolase</keyword>
<feature type="domain" description="Peptidase S1" evidence="8">
    <location>
        <begin position="22"/>
        <end position="251"/>
    </location>
</feature>
<protein>
    <recommendedName>
        <fullName evidence="8">Peptidase S1 domain-containing protein</fullName>
    </recommendedName>
</protein>
<dbReference type="InterPro" id="IPR043504">
    <property type="entry name" value="Peptidase_S1_PA_chymotrypsin"/>
</dbReference>
<dbReference type="InterPro" id="IPR001254">
    <property type="entry name" value="Trypsin_dom"/>
</dbReference>
<dbReference type="Gene3D" id="2.40.10.10">
    <property type="entry name" value="Trypsin-like serine proteases"/>
    <property type="match status" value="1"/>
</dbReference>
<evidence type="ECO:0000256" key="7">
    <source>
        <dbReference type="SAM" id="SignalP"/>
    </source>
</evidence>
<evidence type="ECO:0000256" key="6">
    <source>
        <dbReference type="RuleBase" id="RU363034"/>
    </source>
</evidence>
<keyword evidence="2 6" id="KW-0645">Protease</keyword>
<evidence type="ECO:0000313" key="9">
    <source>
        <dbReference type="EMBL" id="KAL3400192.1"/>
    </source>
</evidence>
<dbReference type="InterPro" id="IPR018114">
    <property type="entry name" value="TRYPSIN_HIS"/>
</dbReference>
<sequence>MKIIVVLMTIALGHCQDISLRILGGEDAAPNQAPWMAAIIRYDEDVFCGGALITRRHVLTAAHCVSPHTAEEISVLLGSPSLEDDDDDPELLFRAKRLDYTSDHVEMEAPGVGMITLEKEVNLSNIIRTIPLAVTATPANVWATLTGYGYQQRLENGGSIAPYLQTLPVRIVERDRCEQLLQGLAKIGPQSLCGYTSPTQGACSGDSGSPLVYQNRLIGIAESVHPNCAAGKPDVYMDVLHYRDFIKNFIGFKSP</sequence>
<dbReference type="PROSITE" id="PS00135">
    <property type="entry name" value="TRYPSIN_SER"/>
    <property type="match status" value="1"/>
</dbReference>
<dbReference type="InterPro" id="IPR050430">
    <property type="entry name" value="Peptidase_S1"/>
</dbReference>
<dbReference type="InterPro" id="IPR033116">
    <property type="entry name" value="TRYPSIN_SER"/>
</dbReference>
<dbReference type="GO" id="GO:0008236">
    <property type="term" value="F:serine-type peptidase activity"/>
    <property type="evidence" value="ECO:0007669"/>
    <property type="project" value="UniProtKB-KW"/>
</dbReference>
<dbReference type="PROSITE" id="PS50240">
    <property type="entry name" value="TRYPSIN_DOM"/>
    <property type="match status" value="1"/>
</dbReference>
<dbReference type="InterPro" id="IPR009003">
    <property type="entry name" value="Peptidase_S1_PA"/>
</dbReference>
<evidence type="ECO:0000256" key="2">
    <source>
        <dbReference type="ARBA" id="ARBA00022670"/>
    </source>
</evidence>
<dbReference type="CDD" id="cd00190">
    <property type="entry name" value="Tryp_SPc"/>
    <property type="match status" value="1"/>
</dbReference>
<dbReference type="Proteomes" id="UP001627154">
    <property type="component" value="Unassembled WGS sequence"/>
</dbReference>
<keyword evidence="10" id="KW-1185">Reference proteome</keyword>